<dbReference type="Pfam" id="PF00096">
    <property type="entry name" value="zf-C2H2"/>
    <property type="match status" value="4"/>
</dbReference>
<sequence>MKPQLKTKLGKETLLSAQARSSKSTVEGEVSLSFQDELAATIHGAFEVAVEIAVLEVTKLVGQALGDVRDQMHETLRENKSLKQRLETAEQELDVARERVGPRDVEQRKTSVSPPQNNVSNTPKAQKQSKDNELKMKCSYSVDEYGFAIVEAEISGETTPNGSFSEISEDGRVCSQDIHPASRESGPVNEHNTLKGSKEEIPSSRIDDESREDNNSHISKETLFGVNDLSPLHSAVQNLEVEYVRVKEEIPDCGSRSGSGCSFESLVNEDLGPDSLSLVQSKMLEEWKPDPLDLQTPDSPVPGTSHTLSHPSMVRPEVSQLTVTKAGSLPAFSTQFPNNLFHPGETAAPMLPATPQQIYGVQIRSQRAPNPALHGSSHVCKLCGLAFQQPSELRRHLSQVHPKRQMFPPGQSPYHCSECGRDFNRLENLKTHLRIHTGERPYTCSVCSMRFRHSGALTRHFRIHTGEKPYVCGQCGKTFRNCGGLRFHQRSHGRQGQC</sequence>
<comment type="subcellular location">
    <subcellularLocation>
        <location evidence="1">Nucleus</location>
    </subcellularLocation>
</comment>
<evidence type="ECO:0000256" key="7">
    <source>
        <dbReference type="ARBA" id="ARBA00023125"/>
    </source>
</evidence>
<evidence type="ECO:0000313" key="14">
    <source>
        <dbReference type="Proteomes" id="UP001557470"/>
    </source>
</evidence>
<keyword evidence="14" id="KW-1185">Reference proteome</keyword>
<accession>A0ABD0WXY7</accession>
<keyword evidence="4 10" id="KW-0863">Zinc-finger</keyword>
<feature type="compositionally biased region" description="Polar residues" evidence="11">
    <location>
        <begin position="110"/>
        <end position="126"/>
    </location>
</feature>
<dbReference type="GO" id="GO:0008270">
    <property type="term" value="F:zinc ion binding"/>
    <property type="evidence" value="ECO:0007669"/>
    <property type="project" value="UniProtKB-KW"/>
</dbReference>
<evidence type="ECO:0000256" key="6">
    <source>
        <dbReference type="ARBA" id="ARBA00023015"/>
    </source>
</evidence>
<dbReference type="AlphaFoldDB" id="A0ABD0WXY7"/>
<dbReference type="PROSITE" id="PS00028">
    <property type="entry name" value="ZINC_FINGER_C2H2_1"/>
    <property type="match status" value="4"/>
</dbReference>
<dbReference type="SUPFAM" id="SSF57667">
    <property type="entry name" value="beta-beta-alpha zinc fingers"/>
    <property type="match status" value="2"/>
</dbReference>
<dbReference type="InterPro" id="IPR036236">
    <property type="entry name" value="Znf_C2H2_sf"/>
</dbReference>
<keyword evidence="5" id="KW-0862">Zinc</keyword>
<keyword evidence="3" id="KW-0677">Repeat</keyword>
<feature type="region of interest" description="Disordered" evidence="11">
    <location>
        <begin position="177"/>
        <end position="215"/>
    </location>
</feature>
<evidence type="ECO:0000256" key="10">
    <source>
        <dbReference type="PROSITE-ProRule" id="PRU00042"/>
    </source>
</evidence>
<feature type="domain" description="C2H2-type" evidence="12">
    <location>
        <begin position="378"/>
        <end position="406"/>
    </location>
</feature>
<evidence type="ECO:0000256" key="3">
    <source>
        <dbReference type="ARBA" id="ARBA00022737"/>
    </source>
</evidence>
<gene>
    <name evidence="13" type="ORF">UPYG_G00242830</name>
</gene>
<dbReference type="GO" id="GO:0003677">
    <property type="term" value="F:DNA binding"/>
    <property type="evidence" value="ECO:0007669"/>
    <property type="project" value="UniProtKB-KW"/>
</dbReference>
<organism evidence="13 14">
    <name type="scientific">Umbra pygmaea</name>
    <name type="common">Eastern mudminnow</name>
    <dbReference type="NCBI Taxonomy" id="75934"/>
    <lineage>
        <taxon>Eukaryota</taxon>
        <taxon>Metazoa</taxon>
        <taxon>Chordata</taxon>
        <taxon>Craniata</taxon>
        <taxon>Vertebrata</taxon>
        <taxon>Euteleostomi</taxon>
        <taxon>Actinopterygii</taxon>
        <taxon>Neopterygii</taxon>
        <taxon>Teleostei</taxon>
        <taxon>Protacanthopterygii</taxon>
        <taxon>Esociformes</taxon>
        <taxon>Umbridae</taxon>
        <taxon>Umbra</taxon>
    </lineage>
</organism>
<comment type="caution">
    <text evidence="13">The sequence shown here is derived from an EMBL/GenBank/DDBJ whole genome shotgun (WGS) entry which is preliminary data.</text>
</comment>
<protein>
    <recommendedName>
        <fullName evidence="12">C2H2-type domain-containing protein</fullName>
    </recommendedName>
</protein>
<keyword evidence="9" id="KW-0539">Nucleus</keyword>
<feature type="compositionally biased region" description="Basic and acidic residues" evidence="11">
    <location>
        <begin position="96"/>
        <end position="109"/>
    </location>
</feature>
<dbReference type="InterPro" id="IPR013087">
    <property type="entry name" value="Znf_C2H2_type"/>
</dbReference>
<evidence type="ECO:0000256" key="2">
    <source>
        <dbReference type="ARBA" id="ARBA00022723"/>
    </source>
</evidence>
<evidence type="ECO:0000259" key="12">
    <source>
        <dbReference type="PROSITE" id="PS50157"/>
    </source>
</evidence>
<dbReference type="Gene3D" id="3.30.160.60">
    <property type="entry name" value="Classic Zinc Finger"/>
    <property type="match status" value="3"/>
</dbReference>
<feature type="compositionally biased region" description="Basic and acidic residues" evidence="11">
    <location>
        <begin position="192"/>
        <end position="215"/>
    </location>
</feature>
<evidence type="ECO:0000256" key="8">
    <source>
        <dbReference type="ARBA" id="ARBA00023163"/>
    </source>
</evidence>
<name>A0ABD0WXY7_UMBPY</name>
<evidence type="ECO:0000256" key="9">
    <source>
        <dbReference type="ARBA" id="ARBA00023242"/>
    </source>
</evidence>
<dbReference type="FunFam" id="3.30.160.60:FF:000902">
    <property type="entry name" value="Zinc finger protein 445"/>
    <property type="match status" value="1"/>
</dbReference>
<dbReference type="PROSITE" id="PS50157">
    <property type="entry name" value="ZINC_FINGER_C2H2_2"/>
    <property type="match status" value="4"/>
</dbReference>
<keyword evidence="2" id="KW-0479">Metal-binding</keyword>
<evidence type="ECO:0000313" key="13">
    <source>
        <dbReference type="EMBL" id="KAL0970496.1"/>
    </source>
</evidence>
<keyword evidence="8" id="KW-0804">Transcription</keyword>
<evidence type="ECO:0000256" key="1">
    <source>
        <dbReference type="ARBA" id="ARBA00004123"/>
    </source>
</evidence>
<evidence type="ECO:0000256" key="5">
    <source>
        <dbReference type="ARBA" id="ARBA00022833"/>
    </source>
</evidence>
<dbReference type="PANTHER" id="PTHR16515">
    <property type="entry name" value="PR DOMAIN ZINC FINGER PROTEIN"/>
    <property type="match status" value="1"/>
</dbReference>
<evidence type="ECO:0000256" key="4">
    <source>
        <dbReference type="ARBA" id="ARBA00022771"/>
    </source>
</evidence>
<dbReference type="Proteomes" id="UP001557470">
    <property type="component" value="Unassembled WGS sequence"/>
</dbReference>
<dbReference type="GO" id="GO:0005634">
    <property type="term" value="C:nucleus"/>
    <property type="evidence" value="ECO:0007669"/>
    <property type="project" value="UniProtKB-SubCell"/>
</dbReference>
<keyword evidence="6" id="KW-0805">Transcription regulation</keyword>
<dbReference type="SMART" id="SM00355">
    <property type="entry name" value="ZnF_C2H2"/>
    <property type="match status" value="4"/>
</dbReference>
<dbReference type="GO" id="GO:0010468">
    <property type="term" value="P:regulation of gene expression"/>
    <property type="evidence" value="ECO:0007669"/>
    <property type="project" value="UniProtKB-ARBA"/>
</dbReference>
<dbReference type="PANTHER" id="PTHR16515:SF66">
    <property type="entry name" value="C2H2-TYPE DOMAIN-CONTAINING PROTEIN"/>
    <property type="match status" value="1"/>
</dbReference>
<feature type="domain" description="C2H2-type" evidence="12">
    <location>
        <begin position="442"/>
        <end position="469"/>
    </location>
</feature>
<feature type="region of interest" description="Disordered" evidence="11">
    <location>
        <begin position="96"/>
        <end position="132"/>
    </location>
</feature>
<keyword evidence="7" id="KW-0238">DNA-binding</keyword>
<dbReference type="FunFam" id="3.30.160.60:FF:000736">
    <property type="entry name" value="Zinc finger protein 423"/>
    <property type="match status" value="1"/>
</dbReference>
<feature type="domain" description="C2H2-type" evidence="12">
    <location>
        <begin position="414"/>
        <end position="441"/>
    </location>
</feature>
<dbReference type="FunFam" id="3.30.160.60:FF:001485">
    <property type="entry name" value="Krueppel-related zinc finger protein"/>
    <property type="match status" value="1"/>
</dbReference>
<dbReference type="InterPro" id="IPR050331">
    <property type="entry name" value="Zinc_finger"/>
</dbReference>
<evidence type="ECO:0000256" key="11">
    <source>
        <dbReference type="SAM" id="MobiDB-lite"/>
    </source>
</evidence>
<reference evidence="13 14" key="1">
    <citation type="submission" date="2024-06" db="EMBL/GenBank/DDBJ databases">
        <authorList>
            <person name="Pan Q."/>
            <person name="Wen M."/>
            <person name="Jouanno E."/>
            <person name="Zahm M."/>
            <person name="Klopp C."/>
            <person name="Cabau C."/>
            <person name="Louis A."/>
            <person name="Berthelot C."/>
            <person name="Parey E."/>
            <person name="Roest Crollius H."/>
            <person name="Montfort J."/>
            <person name="Robinson-Rechavi M."/>
            <person name="Bouchez O."/>
            <person name="Lampietro C."/>
            <person name="Lopez Roques C."/>
            <person name="Donnadieu C."/>
            <person name="Postlethwait J."/>
            <person name="Bobe J."/>
            <person name="Verreycken H."/>
            <person name="Guiguen Y."/>
        </authorList>
    </citation>
    <scope>NUCLEOTIDE SEQUENCE [LARGE SCALE GENOMIC DNA]</scope>
    <source>
        <strain evidence="13">Up_M1</strain>
        <tissue evidence="13">Testis</tissue>
    </source>
</reference>
<feature type="domain" description="C2H2-type" evidence="12">
    <location>
        <begin position="470"/>
        <end position="497"/>
    </location>
</feature>
<proteinExistence type="predicted"/>
<dbReference type="EMBL" id="JAGEUA010000007">
    <property type="protein sequence ID" value="KAL0970496.1"/>
    <property type="molecule type" value="Genomic_DNA"/>
</dbReference>